<feature type="signal peptide" evidence="1">
    <location>
        <begin position="1"/>
        <end position="23"/>
    </location>
</feature>
<reference evidence="2" key="1">
    <citation type="submission" date="2019-10" db="EMBL/GenBank/DDBJ databases">
        <authorList>
            <person name="Zhang R."/>
            <person name="Pan Y."/>
            <person name="Wang J."/>
            <person name="Ma R."/>
            <person name="Yu S."/>
        </authorList>
    </citation>
    <scope>NUCLEOTIDE SEQUENCE</scope>
    <source>
        <strain evidence="2">LA-IB0</strain>
        <tissue evidence="2">Leaf</tissue>
    </source>
</reference>
<evidence type="ECO:0000313" key="3">
    <source>
        <dbReference type="Proteomes" id="UP000826271"/>
    </source>
</evidence>
<keyword evidence="3" id="KW-1185">Reference proteome</keyword>
<sequence length="84" mass="9375">MAKLYVSSLAAILCFALISGCLGKTCQIDIGDPCINPAVPTTCNETCIPYIGNVFEYSQCIKDPNHEDYYHCRCFYKCRGNHQS</sequence>
<comment type="caution">
    <text evidence="2">The sequence shown here is derived from an EMBL/GenBank/DDBJ whole genome shotgun (WGS) entry which is preliminary data.</text>
</comment>
<proteinExistence type="predicted"/>
<gene>
    <name evidence="2" type="ORF">BUALT_Bualt15G0088500</name>
</gene>
<evidence type="ECO:0000313" key="2">
    <source>
        <dbReference type="EMBL" id="KAG8368839.1"/>
    </source>
</evidence>
<protein>
    <submittedName>
        <fullName evidence="2">Uncharacterized protein</fullName>
    </submittedName>
</protein>
<dbReference type="AlphaFoldDB" id="A0AAV6WM00"/>
<feature type="chain" id="PRO_5044023400" evidence="1">
    <location>
        <begin position="24"/>
        <end position="84"/>
    </location>
</feature>
<keyword evidence="1" id="KW-0732">Signal</keyword>
<dbReference type="EMBL" id="WHWC01000015">
    <property type="protein sequence ID" value="KAG8368839.1"/>
    <property type="molecule type" value="Genomic_DNA"/>
</dbReference>
<evidence type="ECO:0000256" key="1">
    <source>
        <dbReference type="SAM" id="SignalP"/>
    </source>
</evidence>
<accession>A0AAV6WM00</accession>
<dbReference type="PROSITE" id="PS51257">
    <property type="entry name" value="PROKAR_LIPOPROTEIN"/>
    <property type="match status" value="1"/>
</dbReference>
<dbReference type="Proteomes" id="UP000826271">
    <property type="component" value="Unassembled WGS sequence"/>
</dbReference>
<organism evidence="2 3">
    <name type="scientific">Buddleja alternifolia</name>
    <dbReference type="NCBI Taxonomy" id="168488"/>
    <lineage>
        <taxon>Eukaryota</taxon>
        <taxon>Viridiplantae</taxon>
        <taxon>Streptophyta</taxon>
        <taxon>Embryophyta</taxon>
        <taxon>Tracheophyta</taxon>
        <taxon>Spermatophyta</taxon>
        <taxon>Magnoliopsida</taxon>
        <taxon>eudicotyledons</taxon>
        <taxon>Gunneridae</taxon>
        <taxon>Pentapetalae</taxon>
        <taxon>asterids</taxon>
        <taxon>lamiids</taxon>
        <taxon>Lamiales</taxon>
        <taxon>Scrophulariaceae</taxon>
        <taxon>Buddlejeae</taxon>
        <taxon>Buddleja</taxon>
    </lineage>
</organism>
<name>A0AAV6WM00_9LAMI</name>